<evidence type="ECO:0000256" key="1">
    <source>
        <dbReference type="SAM" id="MobiDB-lite"/>
    </source>
</evidence>
<feature type="region of interest" description="Disordered" evidence="1">
    <location>
        <begin position="217"/>
        <end position="251"/>
    </location>
</feature>
<evidence type="ECO:0000313" key="3">
    <source>
        <dbReference type="Proteomes" id="UP001530315"/>
    </source>
</evidence>
<feature type="region of interest" description="Disordered" evidence="1">
    <location>
        <begin position="159"/>
        <end position="186"/>
    </location>
</feature>
<dbReference type="AlphaFoldDB" id="A0ABD3MZS6"/>
<feature type="region of interest" description="Disordered" evidence="1">
    <location>
        <begin position="68"/>
        <end position="104"/>
    </location>
</feature>
<feature type="compositionally biased region" description="Basic and acidic residues" evidence="1">
    <location>
        <begin position="217"/>
        <end position="230"/>
    </location>
</feature>
<evidence type="ECO:0000313" key="2">
    <source>
        <dbReference type="EMBL" id="KAL3768518.1"/>
    </source>
</evidence>
<sequence length="913" mass="100691">MAVIATIQLRDGGKRLRLPPWMNVLHLPEYGIRAADPAGGATGVRGEDAATAAATTAVEAGASVRRRFSSSNGRGTTAVHPPPPLANDVRGGGGDLDAPRVSASNRRARKDVALDSLFPPTAREIRGSARYLSEAGARLVMREVDDCARHCLRYSANPRKRGRWGGGEDTSPSYDGTRMADEDGRRRRRWGWREVDRGKNLATLAEEIRDFFHMFQPDDDHEDEGVREGGEDAGASHRAAADPPSPTRLRTETIRPTDRRDALRDLLLPERYDPTRLPMVCVKCYPNVLDRAEIVVGLASDLSRRRTTTTTARCGGNATTRPPPSDSPRVMAEEATAAAAASGAGVEEEEEEEGGGKFEGKSPCVCVVRSTSDLVRQGHAIAEVLSQCISNDPGGEDFASELQRQRKRMRSHHHGGANDGALFKSIRSWTRSLVDWAGYTDTFDSVIVILEVSVPYIAVRCLAAKCNGCVISASSFDARTRPIPQNAKIDYHTSKTKDPEKIPSPSLDAFFTTLASLRSNDGVPICLVVIDGTPGGLGDRLSRLRDPSLRGASGGVAARDLLVPLPEVQLDLFMARLFSSKCIPTFLWTDHRLLKHIQEVFRDYDNSIVSVATKLKSELRRYFACAPVTVESLLNCEKFTTMNESRIKFIFGDEYCRSHFSYFAPMTMTLNKGTNDGHIPDLLWRIQMSYLSHQICQRVSNIFNISPLAEIGRVAGAEFSTNAHMRELLLLLCNVRRKVTTWKDSSPDRSASLCRKLNEWIVLVGKFALVDSSSNVAMARALVENIMAWASGNLAARMKLEVSHAVQPRRDVAKALCAPMPNALTPCSLAHACRIAFRVFQSRVMSLAEWHEKYFDVVIDQDGQKAGTRNTNEAAFFFAVYELVHMGFVRKLITGKRKEEAYEKMAIIWGNGG</sequence>
<keyword evidence="3" id="KW-1185">Reference proteome</keyword>
<reference evidence="2 3" key="1">
    <citation type="submission" date="2024-10" db="EMBL/GenBank/DDBJ databases">
        <title>Updated reference genomes for cyclostephanoid diatoms.</title>
        <authorList>
            <person name="Roberts W.R."/>
            <person name="Alverson A.J."/>
        </authorList>
    </citation>
    <scope>NUCLEOTIDE SEQUENCE [LARGE SCALE GENOMIC DNA]</scope>
    <source>
        <strain evidence="2 3">AJA276-08</strain>
    </source>
</reference>
<organism evidence="2 3">
    <name type="scientific">Stephanodiscus triporus</name>
    <dbReference type="NCBI Taxonomy" id="2934178"/>
    <lineage>
        <taxon>Eukaryota</taxon>
        <taxon>Sar</taxon>
        <taxon>Stramenopiles</taxon>
        <taxon>Ochrophyta</taxon>
        <taxon>Bacillariophyta</taxon>
        <taxon>Coscinodiscophyceae</taxon>
        <taxon>Thalassiosirophycidae</taxon>
        <taxon>Stephanodiscales</taxon>
        <taxon>Stephanodiscaceae</taxon>
        <taxon>Stephanodiscus</taxon>
    </lineage>
</organism>
<evidence type="ECO:0008006" key="4">
    <source>
        <dbReference type="Google" id="ProtNLM"/>
    </source>
</evidence>
<comment type="caution">
    <text evidence="2">The sequence shown here is derived from an EMBL/GenBank/DDBJ whole genome shotgun (WGS) entry which is preliminary data.</text>
</comment>
<accession>A0ABD3MZS6</accession>
<name>A0ABD3MZS6_9STRA</name>
<dbReference type="Proteomes" id="UP001530315">
    <property type="component" value="Unassembled WGS sequence"/>
</dbReference>
<feature type="compositionally biased region" description="Low complexity" evidence="1">
    <location>
        <begin position="333"/>
        <end position="345"/>
    </location>
</feature>
<feature type="compositionally biased region" description="Low complexity" evidence="1">
    <location>
        <begin position="308"/>
        <end position="320"/>
    </location>
</feature>
<feature type="region of interest" description="Disordered" evidence="1">
    <location>
        <begin position="307"/>
        <end position="358"/>
    </location>
</feature>
<dbReference type="EMBL" id="JALLAZ020001675">
    <property type="protein sequence ID" value="KAL3768518.1"/>
    <property type="molecule type" value="Genomic_DNA"/>
</dbReference>
<proteinExistence type="predicted"/>
<gene>
    <name evidence="2" type="ORF">ACHAW5_006714</name>
</gene>
<protein>
    <recommendedName>
        <fullName evidence="4">Origin recognition complex subunit 3</fullName>
    </recommendedName>
</protein>